<dbReference type="Proteomes" id="UP001150217">
    <property type="component" value="Unassembled WGS sequence"/>
</dbReference>
<evidence type="ECO:0000313" key="1">
    <source>
        <dbReference type="EMBL" id="KAJ4495573.1"/>
    </source>
</evidence>
<evidence type="ECO:0008006" key="3">
    <source>
        <dbReference type="Google" id="ProtNLM"/>
    </source>
</evidence>
<protein>
    <recommendedName>
        <fullName evidence="3">CxC2-like cysteine cluster KDZ transposase-associated domain-containing protein</fullName>
    </recommendedName>
</protein>
<comment type="caution">
    <text evidence="1">The sequence shown here is derived from an EMBL/GenBank/DDBJ whole genome shotgun (WGS) entry which is preliminary data.</text>
</comment>
<dbReference type="EMBL" id="JANVFT010000029">
    <property type="protein sequence ID" value="KAJ4495573.1"/>
    <property type="molecule type" value="Genomic_DNA"/>
</dbReference>
<gene>
    <name evidence="1" type="ORF">C8R41DRAFT_902214</name>
</gene>
<organism evidence="1 2">
    <name type="scientific">Lentinula lateritia</name>
    <dbReference type="NCBI Taxonomy" id="40482"/>
    <lineage>
        <taxon>Eukaryota</taxon>
        <taxon>Fungi</taxon>
        <taxon>Dikarya</taxon>
        <taxon>Basidiomycota</taxon>
        <taxon>Agaricomycotina</taxon>
        <taxon>Agaricomycetes</taxon>
        <taxon>Agaricomycetidae</taxon>
        <taxon>Agaricales</taxon>
        <taxon>Marasmiineae</taxon>
        <taxon>Omphalotaceae</taxon>
        <taxon>Lentinula</taxon>
    </lineage>
</organism>
<reference evidence="1" key="1">
    <citation type="submission" date="2022-08" db="EMBL/GenBank/DDBJ databases">
        <title>A Global Phylogenomic Analysis of the Shiitake Genus Lentinula.</title>
        <authorList>
            <consortium name="DOE Joint Genome Institute"/>
            <person name="Sierra-Patev S."/>
            <person name="Min B."/>
            <person name="Naranjo-Ortiz M."/>
            <person name="Looney B."/>
            <person name="Konkel Z."/>
            <person name="Slot J.C."/>
            <person name="Sakamoto Y."/>
            <person name="Steenwyk J.L."/>
            <person name="Rokas A."/>
            <person name="Carro J."/>
            <person name="Camarero S."/>
            <person name="Ferreira P."/>
            <person name="Molpeceres G."/>
            <person name="Ruiz-Duenas F.J."/>
            <person name="Serrano A."/>
            <person name="Henrissat B."/>
            <person name="Drula E."/>
            <person name="Hughes K.W."/>
            <person name="Mata J.L."/>
            <person name="Ishikawa N.K."/>
            <person name="Vargas-Isla R."/>
            <person name="Ushijima S."/>
            <person name="Smith C.A."/>
            <person name="Ahrendt S."/>
            <person name="Andreopoulos W."/>
            <person name="He G."/>
            <person name="Labutti K."/>
            <person name="Lipzen A."/>
            <person name="Ng V."/>
            <person name="Riley R."/>
            <person name="Sandor L."/>
            <person name="Barry K."/>
            <person name="Martinez A.T."/>
            <person name="Xiao Y."/>
            <person name="Gibbons J.G."/>
            <person name="Terashima K."/>
            <person name="Grigoriev I.V."/>
            <person name="Hibbett D.S."/>
        </authorList>
    </citation>
    <scope>NUCLEOTIDE SEQUENCE</scope>
    <source>
        <strain evidence="1">RHP3577 ss4</strain>
    </source>
</reference>
<proteinExistence type="predicted"/>
<evidence type="ECO:0000313" key="2">
    <source>
        <dbReference type="Proteomes" id="UP001150217"/>
    </source>
</evidence>
<sequence length="890" mass="101325">MDAGGVIEEAQEKKRLEEYLLRRNSTFVSSHHTPPSAISTSTNIRLNRQTILANLYYYPPSTVLDYPSTSMEKDKPVGHLLEQLPQWRDVMAEIQYSLGPPRSQRKNIFLNVLTDLSGEPVPCVSRYATCQGVKVCPFIDTTCATIAHISVGTNTMEVYRGALSAAQIAGPYQEVYEHTLALWATFRDNGCLMSIEKTTTQSTDVTVEEVIQRVQVLQIPRKAARGHQTLERCTGRLYLIEVDNEILVRCEHFTAQSKMHLNFTVRSSTYDLKYFRALFYGDQSIIQEIEEKMKTDGYGPLVPCTTIRNCSSMTVNCENQHRQSNGSMTMVELKRLPCQCRITVYEPVAEFCEQCMKSLIVCHGPHRHPPPVPSTTPPLVAQNLIAFIKDLDDLPNLTARRLLSKESTRIFLRQQLPDIPDPSLMDLHHSLGNLDHLQVYVTKAIRMMYPRGTGWEGVLHLKATQDATLKDSERYIRYAEEFQLEHLVDETQYLGQVTDAQTFRLVICMKSENSFRLVNDARHIQSDISFKRVVGWLEFELGGFDRVNRTAVVYARAYLNRQSAEAHKIMLLKMADIVQRDTGKVLPFRHLHALDKDDVDFHGILSWTVDQHRGQAKGIGEFLQALAPTGKADLYNPQRALSDLGPYEHLERILRLCFAHYARNIQKCQVTSDVKDKMFSIAGTWHKDGSVESWKSTLAFIREYGVHLDWLNDKIESKFALPAICWQYSQHIPFKIWQASDETSNTIEALHQDQLREGSGLSLLGGLLQGERYDQMRLKQVQIQQSQGITPRYQISTPSSQAYCSVNRQKDAKISKQNEKFRNVTEKVEAAYDNQREAQRKVRSGVWPQQRLDAAGAALLRAEQEYAKVRASSSAMREAKLGSGFIQVDV</sequence>
<name>A0ABQ8VIU1_9AGAR</name>
<accession>A0ABQ8VIU1</accession>
<keyword evidence="2" id="KW-1185">Reference proteome</keyword>